<dbReference type="AlphaFoldDB" id="A0A2R5FKK8"/>
<evidence type="ECO:0000313" key="1">
    <source>
        <dbReference type="EMBL" id="GBG19307.1"/>
    </source>
</evidence>
<proteinExistence type="predicted"/>
<sequence>MKKCCWHKEREVPLAEYNTQRRRLAMALAPRQQKYRLHRYPVTTIQALVEQHTELLTVLESQALKYQLDS</sequence>
<gene>
    <name evidence="1" type="ORF">NIES4072_29740</name>
</gene>
<comment type="caution">
    <text evidence="1">The sequence shown here is derived from an EMBL/GenBank/DDBJ whole genome shotgun (WGS) entry which is preliminary data.</text>
</comment>
<organism evidence="1 2">
    <name type="scientific">Nostoc commune NIES-4072</name>
    <dbReference type="NCBI Taxonomy" id="2005467"/>
    <lineage>
        <taxon>Bacteria</taxon>
        <taxon>Bacillati</taxon>
        <taxon>Cyanobacteriota</taxon>
        <taxon>Cyanophyceae</taxon>
        <taxon>Nostocales</taxon>
        <taxon>Nostocaceae</taxon>
        <taxon>Nostoc</taxon>
    </lineage>
</organism>
<reference evidence="1 2" key="1">
    <citation type="submission" date="2017-06" db="EMBL/GenBank/DDBJ databases">
        <title>Genome sequencing of cyanobaciteial culture collection at National Institute for Environmental Studies (NIES).</title>
        <authorList>
            <person name="Hirose Y."/>
            <person name="Shimura Y."/>
            <person name="Fujisawa T."/>
            <person name="Nakamura Y."/>
            <person name="Kawachi M."/>
        </authorList>
    </citation>
    <scope>NUCLEOTIDE SEQUENCE [LARGE SCALE GENOMIC DNA]</scope>
    <source>
        <strain evidence="1 2">NIES-4072</strain>
    </source>
</reference>
<accession>A0A2R5FKK8</accession>
<evidence type="ECO:0000313" key="2">
    <source>
        <dbReference type="Proteomes" id="UP000245124"/>
    </source>
</evidence>
<dbReference type="Proteomes" id="UP000245124">
    <property type="component" value="Unassembled WGS sequence"/>
</dbReference>
<keyword evidence="2" id="KW-1185">Reference proteome</keyword>
<name>A0A2R5FKK8_NOSCO</name>
<protein>
    <submittedName>
        <fullName evidence="1">Uncharacterized protein</fullName>
    </submittedName>
</protein>
<dbReference type="EMBL" id="BDUD01000001">
    <property type="protein sequence ID" value="GBG19307.1"/>
    <property type="molecule type" value="Genomic_DNA"/>
</dbReference>